<gene>
    <name evidence="3" type="ORF">F0M18_17130</name>
</gene>
<accession>A0A5B0WQ53</accession>
<dbReference type="EMBL" id="VTUX01000009">
    <property type="protein sequence ID" value="KAA1188926.1"/>
    <property type="molecule type" value="Genomic_DNA"/>
</dbReference>
<dbReference type="AlphaFoldDB" id="A0A5B0WQ53"/>
<dbReference type="Pfam" id="PF11557">
    <property type="entry name" value="Omp_AT"/>
    <property type="match status" value="1"/>
</dbReference>
<reference evidence="3 4" key="1">
    <citation type="submission" date="2019-09" db="EMBL/GenBank/DDBJ databases">
        <authorList>
            <person name="Chen X.-Y."/>
        </authorList>
    </citation>
    <scope>NUCLEOTIDE SEQUENCE [LARGE SCALE GENOMIC DNA]</scope>
    <source>
        <strain evidence="3 4">NY5</strain>
    </source>
</reference>
<dbReference type="InterPro" id="IPR036709">
    <property type="entry name" value="Autotransporte_beta_dom_sf"/>
</dbReference>
<dbReference type="SUPFAM" id="SSF103515">
    <property type="entry name" value="Autotransporter"/>
    <property type="match status" value="1"/>
</dbReference>
<dbReference type="Gene3D" id="2.40.128.130">
    <property type="entry name" value="Autotransporter beta-domain"/>
    <property type="match status" value="1"/>
</dbReference>
<dbReference type="InterPro" id="IPR021621">
    <property type="entry name" value="Omp_AT"/>
</dbReference>
<dbReference type="Proteomes" id="UP000323708">
    <property type="component" value="Unassembled WGS sequence"/>
</dbReference>
<keyword evidence="4" id="KW-1185">Reference proteome</keyword>
<feature type="domain" description="Solitary outer membrane autotransporter-like beta-barrel" evidence="2">
    <location>
        <begin position="192"/>
        <end position="359"/>
    </location>
</feature>
<organism evidence="3 4">
    <name type="scientific">Pseudohalioglobus sediminis</name>
    <dbReference type="NCBI Taxonomy" id="2606449"/>
    <lineage>
        <taxon>Bacteria</taxon>
        <taxon>Pseudomonadati</taxon>
        <taxon>Pseudomonadota</taxon>
        <taxon>Gammaproteobacteria</taxon>
        <taxon>Cellvibrionales</taxon>
        <taxon>Halieaceae</taxon>
        <taxon>Pseudohalioglobus</taxon>
    </lineage>
</organism>
<evidence type="ECO:0000313" key="3">
    <source>
        <dbReference type="EMBL" id="KAA1188926.1"/>
    </source>
</evidence>
<name>A0A5B0WQ53_9GAMM</name>
<feature type="region of interest" description="Disordered" evidence="1">
    <location>
        <begin position="16"/>
        <end position="37"/>
    </location>
</feature>
<sequence>MISPDTHRHHAGATVRIAAKQHTAGQGPVVTGGRGSGSTGRLCLPWVLGMCLLHTPAGLAQTSPGDDWLDDLRDALQKEINNSNIGAGYVHMLSFFIEPNISASRLKADDADYDIFKLPLQYEIPGADDNVDVLLRATFSRARQETDFTVSEGEDIDAKWTAASAGFGAGLRWHLSPRLSLLAGADLGVSRLKSDADYSGGFSEEILAPILDGVLFNWDTNAWVASLATGLDYNWQWRERYDMSIKGRYTYSHIASYSESRDLQGFSESTGTTSLKLDMKHPWAPKLLGRSLFGIAHVGATAFTGSNRDALGFTHFYEFGYSVGVDLSADNRFLEDISIGYQLSTGTDVDGHSILVGWNLK</sequence>
<evidence type="ECO:0000256" key="1">
    <source>
        <dbReference type="SAM" id="MobiDB-lite"/>
    </source>
</evidence>
<comment type="caution">
    <text evidence="3">The sequence shown here is derived from an EMBL/GenBank/DDBJ whole genome shotgun (WGS) entry which is preliminary data.</text>
</comment>
<evidence type="ECO:0000259" key="2">
    <source>
        <dbReference type="Pfam" id="PF11557"/>
    </source>
</evidence>
<protein>
    <submittedName>
        <fullName evidence="3">Autotransporter outer membrane beta-barrel domain-containing protein</fullName>
    </submittedName>
</protein>
<proteinExistence type="predicted"/>
<evidence type="ECO:0000313" key="4">
    <source>
        <dbReference type="Proteomes" id="UP000323708"/>
    </source>
</evidence>